<dbReference type="PANTHER" id="PTHR45786">
    <property type="entry name" value="DNA BINDING PROTEIN-LIKE"/>
    <property type="match status" value="1"/>
</dbReference>
<feature type="domain" description="Helitron helicase-like" evidence="1">
    <location>
        <begin position="272"/>
        <end position="391"/>
    </location>
</feature>
<comment type="caution">
    <text evidence="2">The sequence shown here is derived from an EMBL/GenBank/DDBJ whole genome shotgun (WGS) entry which is preliminary data.</text>
</comment>
<proteinExistence type="predicted"/>
<keyword evidence="3" id="KW-1185">Reference proteome</keyword>
<accession>A0A9P5YPP0</accession>
<dbReference type="AlphaFoldDB" id="A0A9P5YPP0"/>
<dbReference type="Proteomes" id="UP000807469">
    <property type="component" value="Unassembled WGS sequence"/>
</dbReference>
<dbReference type="PANTHER" id="PTHR45786:SF74">
    <property type="entry name" value="ATP-DEPENDENT DNA HELICASE"/>
    <property type="match status" value="1"/>
</dbReference>
<protein>
    <recommendedName>
        <fullName evidence="1">Helitron helicase-like domain-containing protein</fullName>
    </recommendedName>
</protein>
<dbReference type="OrthoDB" id="2272314at2759"/>
<sequence length="420" mass="48241">MNLPCGHCGALHWLAEKLANSSNKNPRFSQCCMEGKILLSIIESPPEPLRNLLTSMDPKSALFRDDMWKYNRAFAFTSLGVSEDDTINWTQPDEHGHSRPKGPPVFRICKELYHRSGALLPDEGKIAIYSQLYIYEPRAALETRAKNNPTLDPVILRDLQAMLLEYHQYVPVYQHAYEILRNYNDDDDVDIRLRVMPGLDRHRYNLPTADEVAVILPDNPSKEPRDIVLRLRSGPLRRISDLHPAYVPLQYPLLFPRDDCSNGSKRLTLTSYVAYRLHYRPNNFNLLLRGGRLYTHYLVDMFATADQQRISFILQNQPTIRAAHFSNLEDAVAADPDNVDLRELGQRIILPSSHTGSPRYMSQGFQDAMAIVRYHRKVDIFMTVTTNPHWHTARLAPLLLMCTPLNSKNEDFHICTSSSF</sequence>
<name>A0A9P5YPP0_9AGAR</name>
<organism evidence="2 3">
    <name type="scientific">Pholiota conissans</name>
    <dbReference type="NCBI Taxonomy" id="109636"/>
    <lineage>
        <taxon>Eukaryota</taxon>
        <taxon>Fungi</taxon>
        <taxon>Dikarya</taxon>
        <taxon>Basidiomycota</taxon>
        <taxon>Agaricomycotina</taxon>
        <taxon>Agaricomycetes</taxon>
        <taxon>Agaricomycetidae</taxon>
        <taxon>Agaricales</taxon>
        <taxon>Agaricineae</taxon>
        <taxon>Strophariaceae</taxon>
        <taxon>Pholiota</taxon>
    </lineage>
</organism>
<reference evidence="2" key="1">
    <citation type="submission" date="2020-11" db="EMBL/GenBank/DDBJ databases">
        <authorList>
            <consortium name="DOE Joint Genome Institute"/>
            <person name="Ahrendt S."/>
            <person name="Riley R."/>
            <person name="Andreopoulos W."/>
            <person name="Labutti K."/>
            <person name="Pangilinan J."/>
            <person name="Ruiz-Duenas F.J."/>
            <person name="Barrasa J.M."/>
            <person name="Sanchez-Garcia M."/>
            <person name="Camarero S."/>
            <person name="Miyauchi S."/>
            <person name="Serrano A."/>
            <person name="Linde D."/>
            <person name="Babiker R."/>
            <person name="Drula E."/>
            <person name="Ayuso-Fernandez I."/>
            <person name="Pacheco R."/>
            <person name="Padilla G."/>
            <person name="Ferreira P."/>
            <person name="Barriuso J."/>
            <person name="Kellner H."/>
            <person name="Castanera R."/>
            <person name="Alfaro M."/>
            <person name="Ramirez L."/>
            <person name="Pisabarro A.G."/>
            <person name="Kuo A."/>
            <person name="Tritt A."/>
            <person name="Lipzen A."/>
            <person name="He G."/>
            <person name="Yan M."/>
            <person name="Ng V."/>
            <person name="Cullen D."/>
            <person name="Martin F."/>
            <person name="Rosso M.-N."/>
            <person name="Henrissat B."/>
            <person name="Hibbett D."/>
            <person name="Martinez A.T."/>
            <person name="Grigoriev I.V."/>
        </authorList>
    </citation>
    <scope>NUCLEOTIDE SEQUENCE</scope>
    <source>
        <strain evidence="2">CIRM-BRFM 674</strain>
    </source>
</reference>
<dbReference type="InterPro" id="IPR025476">
    <property type="entry name" value="Helitron_helicase-like"/>
</dbReference>
<gene>
    <name evidence="2" type="ORF">BDN70DRAFT_909035</name>
</gene>
<dbReference type="Pfam" id="PF14214">
    <property type="entry name" value="Helitron_like_N"/>
    <property type="match status" value="1"/>
</dbReference>
<evidence type="ECO:0000313" key="2">
    <source>
        <dbReference type="EMBL" id="KAF9472798.1"/>
    </source>
</evidence>
<dbReference type="EMBL" id="MU155496">
    <property type="protein sequence ID" value="KAF9472798.1"/>
    <property type="molecule type" value="Genomic_DNA"/>
</dbReference>
<evidence type="ECO:0000259" key="1">
    <source>
        <dbReference type="Pfam" id="PF14214"/>
    </source>
</evidence>
<evidence type="ECO:0000313" key="3">
    <source>
        <dbReference type="Proteomes" id="UP000807469"/>
    </source>
</evidence>